<reference evidence="2 3" key="1">
    <citation type="submission" date="2024-05" db="EMBL/GenBank/DDBJ databases">
        <title>Haplotype-resolved chromosome-level genome assembly of Huyou (Citrus changshanensis).</title>
        <authorList>
            <person name="Miao C."/>
            <person name="Chen W."/>
            <person name="Wu Y."/>
            <person name="Wang L."/>
            <person name="Zhao S."/>
            <person name="Grierson D."/>
            <person name="Xu C."/>
            <person name="Chen K."/>
        </authorList>
    </citation>
    <scope>NUCLEOTIDE SEQUENCE [LARGE SCALE GENOMIC DNA]</scope>
    <source>
        <strain evidence="2">01-14</strain>
        <tissue evidence="2">Leaf</tissue>
    </source>
</reference>
<feature type="region of interest" description="Disordered" evidence="1">
    <location>
        <begin position="35"/>
        <end position="54"/>
    </location>
</feature>
<accession>A0AAP0QPD8</accession>
<dbReference type="EMBL" id="JBCGBO010000005">
    <property type="protein sequence ID" value="KAK9198577.1"/>
    <property type="molecule type" value="Genomic_DNA"/>
</dbReference>
<gene>
    <name evidence="2" type="ORF">WN944_013763</name>
</gene>
<feature type="compositionally biased region" description="Polar residues" evidence="1">
    <location>
        <begin position="169"/>
        <end position="191"/>
    </location>
</feature>
<feature type="compositionally biased region" description="Low complexity" evidence="1">
    <location>
        <begin position="35"/>
        <end position="46"/>
    </location>
</feature>
<organism evidence="2 3">
    <name type="scientific">Citrus x changshan-huyou</name>
    <dbReference type="NCBI Taxonomy" id="2935761"/>
    <lineage>
        <taxon>Eukaryota</taxon>
        <taxon>Viridiplantae</taxon>
        <taxon>Streptophyta</taxon>
        <taxon>Embryophyta</taxon>
        <taxon>Tracheophyta</taxon>
        <taxon>Spermatophyta</taxon>
        <taxon>Magnoliopsida</taxon>
        <taxon>eudicotyledons</taxon>
        <taxon>Gunneridae</taxon>
        <taxon>Pentapetalae</taxon>
        <taxon>rosids</taxon>
        <taxon>malvids</taxon>
        <taxon>Sapindales</taxon>
        <taxon>Rutaceae</taxon>
        <taxon>Aurantioideae</taxon>
        <taxon>Citrus</taxon>
    </lineage>
</organism>
<evidence type="ECO:0000256" key="1">
    <source>
        <dbReference type="SAM" id="MobiDB-lite"/>
    </source>
</evidence>
<sequence>MSYFHDFVGLVQKVEYEGLPVICFTCGRYGPSSSSCKGSNSANNSGEGIQPQPNTQLQENNIQLDEHGNIVNNAEPFGPWMIATRKGRKFNSGKDIYNGLNRNRENTGAGVSRFQILEQATDDREHPTHAAMNDIPSTSHQPNTANPYQIFTANHEVRTKVPARRKQHTTTVTAKPQKKTPTTSLNPTRNPFQQSTFTLREENTNYLPHANPWTESSHNPQFNPSHQQISPLGTTLDPKKHTVILCDNQNFSFGNARETGSDHGDRLGRAYEHSSDPPDAQNSGCVNDVNAQAHPAMSMGENEGKEMSDEEDSMIEETPLALMPDGNGQH</sequence>
<feature type="region of interest" description="Disordered" evidence="1">
    <location>
        <begin position="256"/>
        <end position="330"/>
    </location>
</feature>
<dbReference type="AlphaFoldDB" id="A0AAP0QPD8"/>
<proteinExistence type="predicted"/>
<feature type="compositionally biased region" description="Basic and acidic residues" evidence="1">
    <location>
        <begin position="259"/>
        <end position="276"/>
    </location>
</feature>
<evidence type="ECO:0008006" key="4">
    <source>
        <dbReference type="Google" id="ProtNLM"/>
    </source>
</evidence>
<feature type="region of interest" description="Disordered" evidence="1">
    <location>
        <begin position="162"/>
        <end position="191"/>
    </location>
</feature>
<dbReference type="Proteomes" id="UP001428341">
    <property type="component" value="Unassembled WGS sequence"/>
</dbReference>
<evidence type="ECO:0000313" key="3">
    <source>
        <dbReference type="Proteomes" id="UP001428341"/>
    </source>
</evidence>
<comment type="caution">
    <text evidence="2">The sequence shown here is derived from an EMBL/GenBank/DDBJ whole genome shotgun (WGS) entry which is preliminary data.</text>
</comment>
<name>A0AAP0QPD8_9ROSI</name>
<keyword evidence="3" id="KW-1185">Reference proteome</keyword>
<evidence type="ECO:0000313" key="2">
    <source>
        <dbReference type="EMBL" id="KAK9198577.1"/>
    </source>
</evidence>
<protein>
    <recommendedName>
        <fullName evidence="4">CCHC-type domain-containing protein</fullName>
    </recommendedName>
</protein>